<feature type="chain" id="PRO_5020310461" description="YjbF family lipoprotein" evidence="1">
    <location>
        <begin position="22"/>
        <end position="232"/>
    </location>
</feature>
<evidence type="ECO:0000313" key="3">
    <source>
        <dbReference type="Proteomes" id="UP000306113"/>
    </source>
</evidence>
<dbReference type="Gene3D" id="2.40.360.10">
    <property type="entry name" value="YmcC-like"/>
    <property type="match status" value="1"/>
</dbReference>
<name>A0A4V3UYW2_9RHOB</name>
<organism evidence="2 3">
    <name type="scientific">Thalassobius vesicularis</name>
    <dbReference type="NCBI Taxonomy" id="1294297"/>
    <lineage>
        <taxon>Bacteria</taxon>
        <taxon>Pseudomonadati</taxon>
        <taxon>Pseudomonadota</taxon>
        <taxon>Alphaproteobacteria</taxon>
        <taxon>Rhodobacterales</taxon>
        <taxon>Roseobacteraceae</taxon>
        <taxon>Thalassovita</taxon>
    </lineage>
</organism>
<keyword evidence="1" id="KW-0732">Signal</keyword>
<comment type="caution">
    <text evidence="2">The sequence shown here is derived from an EMBL/GenBank/DDBJ whole genome shotgun (WGS) entry which is preliminary data.</text>
</comment>
<dbReference type="InterPro" id="IPR021308">
    <property type="entry name" value="GfcB"/>
</dbReference>
<protein>
    <recommendedName>
        <fullName evidence="4">YjbF family lipoprotein</fullName>
    </recommendedName>
</protein>
<evidence type="ECO:0000313" key="2">
    <source>
        <dbReference type="EMBL" id="THD73035.1"/>
    </source>
</evidence>
<dbReference type="AlphaFoldDB" id="A0A4V3UYW2"/>
<evidence type="ECO:0000256" key="1">
    <source>
        <dbReference type="SAM" id="SignalP"/>
    </source>
</evidence>
<reference evidence="2 3" key="1">
    <citation type="submission" date="2019-04" db="EMBL/GenBank/DDBJ databases">
        <title>Draft genome sequence of Youngimonas vesicularis.</title>
        <authorList>
            <person name="Hameed A."/>
        </authorList>
    </citation>
    <scope>NUCLEOTIDE SEQUENCE [LARGE SCALE GENOMIC DNA]</scope>
    <source>
        <strain evidence="2 3">CC-AMW-E</strain>
    </source>
</reference>
<dbReference type="OrthoDB" id="6237231at2"/>
<dbReference type="PROSITE" id="PS51257">
    <property type="entry name" value="PROKAR_LIPOPROTEIN"/>
    <property type="match status" value="1"/>
</dbReference>
<evidence type="ECO:0008006" key="4">
    <source>
        <dbReference type="Google" id="ProtNLM"/>
    </source>
</evidence>
<dbReference type="Proteomes" id="UP000306113">
    <property type="component" value="Unassembled WGS sequence"/>
</dbReference>
<sequence>MGRLLAMTMKTVMKFPMLALASVLLLAGCGNGPDQGSMLKSLRTSALSKLKGDSAAAPQQLDVAAALKATDASMALISQKDRGGTQALVVQIEQNGPYRTYATASRQTLTLRQGLVTNTRGLGDDIMSSEVSGSLSLITARRAGTSNRVLHYLNGAKERVAVRYDCETYVTGSERVAQGVISANATELTENCVSSSHKFTNTYLVDGSGTILSSQQWISPMQGYYDIRLLRR</sequence>
<dbReference type="Pfam" id="PF11102">
    <property type="entry name" value="YjbF"/>
    <property type="match status" value="1"/>
</dbReference>
<accession>A0A4V3UYW2</accession>
<feature type="signal peptide" evidence="1">
    <location>
        <begin position="1"/>
        <end position="21"/>
    </location>
</feature>
<dbReference type="InterPro" id="IPR023373">
    <property type="entry name" value="YmcC_sf"/>
</dbReference>
<dbReference type="EMBL" id="SSMD01000006">
    <property type="protein sequence ID" value="THD73035.1"/>
    <property type="molecule type" value="Genomic_DNA"/>
</dbReference>
<dbReference type="SUPFAM" id="SSF159270">
    <property type="entry name" value="YmcC-like"/>
    <property type="match status" value="1"/>
</dbReference>
<keyword evidence="3" id="KW-1185">Reference proteome</keyword>
<gene>
    <name evidence="2" type="ORF">E7681_14050</name>
</gene>
<proteinExistence type="predicted"/>